<name>A0ABT6P0S0_9BACT</name>
<accession>A0ABT6P0S0</accession>
<dbReference type="EMBL" id="JARZHI010000039">
    <property type="protein sequence ID" value="MDI1434189.1"/>
    <property type="molecule type" value="Genomic_DNA"/>
</dbReference>
<evidence type="ECO:0000313" key="3">
    <source>
        <dbReference type="Proteomes" id="UP001160301"/>
    </source>
</evidence>
<proteinExistence type="predicted"/>
<evidence type="ECO:0000313" key="2">
    <source>
        <dbReference type="EMBL" id="MDI1434189.1"/>
    </source>
</evidence>
<dbReference type="RefSeq" id="WP_284721184.1">
    <property type="nucleotide sequence ID" value="NZ_JARZHI010000039.1"/>
</dbReference>
<protein>
    <submittedName>
        <fullName evidence="2">Uncharacterized protein</fullName>
    </submittedName>
</protein>
<comment type="caution">
    <text evidence="2">The sequence shown here is derived from an EMBL/GenBank/DDBJ whole genome shotgun (WGS) entry which is preliminary data.</text>
</comment>
<reference evidence="2 3" key="1">
    <citation type="submission" date="2023-04" db="EMBL/GenBank/DDBJ databases">
        <title>The genome sequence of Polyangium sorediatum DSM14670.</title>
        <authorList>
            <person name="Zhang X."/>
        </authorList>
    </citation>
    <scope>NUCLEOTIDE SEQUENCE [LARGE SCALE GENOMIC DNA]</scope>
    <source>
        <strain evidence="2 3">DSM 14670</strain>
    </source>
</reference>
<sequence>MRSPLKDPGGARPLLPPNVPEPLLKPREDLRRRIRTEYTTFVLRRVQAILEACRG</sequence>
<keyword evidence="3" id="KW-1185">Reference proteome</keyword>
<dbReference type="Proteomes" id="UP001160301">
    <property type="component" value="Unassembled WGS sequence"/>
</dbReference>
<organism evidence="2 3">
    <name type="scientific">Polyangium sorediatum</name>
    <dbReference type="NCBI Taxonomy" id="889274"/>
    <lineage>
        <taxon>Bacteria</taxon>
        <taxon>Pseudomonadati</taxon>
        <taxon>Myxococcota</taxon>
        <taxon>Polyangia</taxon>
        <taxon>Polyangiales</taxon>
        <taxon>Polyangiaceae</taxon>
        <taxon>Polyangium</taxon>
    </lineage>
</organism>
<evidence type="ECO:0000256" key="1">
    <source>
        <dbReference type="SAM" id="MobiDB-lite"/>
    </source>
</evidence>
<feature type="region of interest" description="Disordered" evidence="1">
    <location>
        <begin position="1"/>
        <end position="26"/>
    </location>
</feature>
<gene>
    <name evidence="2" type="ORF">QHF89_32120</name>
</gene>